<keyword evidence="1" id="KW-0808">Transferase</keyword>
<dbReference type="Pfam" id="PF03702">
    <property type="entry name" value="AnmK"/>
    <property type="match status" value="1"/>
</dbReference>
<dbReference type="RefSeq" id="WP_176005581.1">
    <property type="nucleotide sequence ID" value="NZ_JABWMI010000010.1"/>
</dbReference>
<dbReference type="GO" id="GO:0016773">
    <property type="term" value="F:phosphotransferase activity, alcohol group as acceptor"/>
    <property type="evidence" value="ECO:0007669"/>
    <property type="project" value="InterPro"/>
</dbReference>
<dbReference type="GO" id="GO:0016301">
    <property type="term" value="F:kinase activity"/>
    <property type="evidence" value="ECO:0007669"/>
    <property type="project" value="UniProtKB-KW"/>
</dbReference>
<dbReference type="EMBL" id="JACBJI010000003">
    <property type="protein sequence ID" value="NYA70755.1"/>
    <property type="molecule type" value="Genomic_DNA"/>
</dbReference>
<dbReference type="PANTHER" id="PTHR30605:SF0">
    <property type="entry name" value="ANHYDRO-N-ACETYLMURAMIC ACID KINASE"/>
    <property type="match status" value="1"/>
</dbReference>
<accession>A0A7Y9C595</accession>
<dbReference type="Gene3D" id="3.30.420.40">
    <property type="match status" value="2"/>
</dbReference>
<proteinExistence type="predicted"/>
<comment type="caution">
    <text evidence="1">The sequence shown here is derived from an EMBL/GenBank/DDBJ whole genome shotgun (WGS) entry which is preliminary data.</text>
</comment>
<dbReference type="Proteomes" id="UP000535020">
    <property type="component" value="Unassembled WGS sequence"/>
</dbReference>
<keyword evidence="1" id="KW-0418">Kinase</keyword>
<dbReference type="NCBIfam" id="NF007144">
    <property type="entry name" value="PRK09585.2-3"/>
    <property type="match status" value="1"/>
</dbReference>
<sequence length="355" mass="39401">MPKESYNVIGVMSGTSLDGIDLAHVVFEVSDGNWTFDIEESQTISYSDAWLQKLKIAVNFHKDELEKLNSDYTILLGETIRGFIEKHGIGNLDAVCSHGHTILHQPHNGFTLQIGNLPKIAKIAGQKVICDFRVEDVALGGQGAPLVPIGDRILFSDYDYCLNLGGFSNVSFENHGLRLAFDISPVNTVLNFYANRLGFEYDDKGKLAESGKIDHELLSSLNNLAYYRQSFPKSLGFEFVKNTVLPLIESFDVSDIDKLRTFTEHIAVQIASALPKKSGKLLATGGGAYNRFLISRMQEQLPQIKIEIPEKKILEFKEALIFALLGVLKMRNETNVLASVTGAKRDHSSGKSYEN</sequence>
<dbReference type="InterPro" id="IPR043129">
    <property type="entry name" value="ATPase_NBD"/>
</dbReference>
<gene>
    <name evidence="1" type="ORF">HZF10_07495</name>
</gene>
<evidence type="ECO:0000313" key="2">
    <source>
        <dbReference type="Proteomes" id="UP000535020"/>
    </source>
</evidence>
<dbReference type="GO" id="GO:0006040">
    <property type="term" value="P:amino sugar metabolic process"/>
    <property type="evidence" value="ECO:0007669"/>
    <property type="project" value="InterPro"/>
</dbReference>
<dbReference type="PANTHER" id="PTHR30605">
    <property type="entry name" value="ANHYDRO-N-ACETYLMURAMIC ACID KINASE"/>
    <property type="match status" value="1"/>
</dbReference>
<protein>
    <submittedName>
        <fullName evidence="1">Anhydro-N-acetylmuramic acid kinase</fullName>
        <ecNumber evidence="1">2.7.1.170</ecNumber>
    </submittedName>
</protein>
<dbReference type="GO" id="GO:0005524">
    <property type="term" value="F:ATP binding"/>
    <property type="evidence" value="ECO:0007669"/>
    <property type="project" value="InterPro"/>
</dbReference>
<name>A0A7Y9C595_9FLAO</name>
<evidence type="ECO:0000313" key="1">
    <source>
        <dbReference type="EMBL" id="NYA70755.1"/>
    </source>
</evidence>
<dbReference type="EC" id="2.7.1.170" evidence="1"/>
<dbReference type="InterPro" id="IPR005338">
    <property type="entry name" value="Anhydro_N_Ac-Mur_kinase"/>
</dbReference>
<keyword evidence="2" id="KW-1185">Reference proteome</keyword>
<organism evidence="1 2">
    <name type="scientific">Flavobacterium agri</name>
    <dbReference type="NCBI Taxonomy" id="2743471"/>
    <lineage>
        <taxon>Bacteria</taxon>
        <taxon>Pseudomonadati</taxon>
        <taxon>Bacteroidota</taxon>
        <taxon>Flavobacteriia</taxon>
        <taxon>Flavobacteriales</taxon>
        <taxon>Flavobacteriaceae</taxon>
        <taxon>Flavobacterium</taxon>
    </lineage>
</organism>
<reference evidence="1 2" key="1">
    <citation type="submission" date="2020-07" db="EMBL/GenBank/DDBJ databases">
        <authorList>
            <person name="Sun Q."/>
        </authorList>
    </citation>
    <scope>NUCLEOTIDE SEQUENCE [LARGE SCALE GENOMIC DNA]</scope>
    <source>
        <strain evidence="1 2">MAH-1</strain>
    </source>
</reference>
<dbReference type="GO" id="GO:0009254">
    <property type="term" value="P:peptidoglycan turnover"/>
    <property type="evidence" value="ECO:0007669"/>
    <property type="project" value="InterPro"/>
</dbReference>
<dbReference type="SUPFAM" id="SSF53067">
    <property type="entry name" value="Actin-like ATPase domain"/>
    <property type="match status" value="1"/>
</dbReference>
<dbReference type="AlphaFoldDB" id="A0A7Y9C595"/>